<dbReference type="InterPro" id="IPR055411">
    <property type="entry name" value="LRR_FXL15/At3g58940/PEG3-like"/>
</dbReference>
<dbReference type="PANTHER" id="PTHR31900">
    <property type="entry name" value="F-BOX/RNI SUPERFAMILY PROTEIN-RELATED"/>
    <property type="match status" value="1"/>
</dbReference>
<keyword evidence="3" id="KW-1185">Reference proteome</keyword>
<dbReference type="CDD" id="cd22160">
    <property type="entry name" value="F-box_AtFBL13-like"/>
    <property type="match status" value="1"/>
</dbReference>
<dbReference type="EMBL" id="JABTTQ020000005">
    <property type="protein sequence ID" value="KAK6157860.1"/>
    <property type="molecule type" value="Genomic_DNA"/>
</dbReference>
<dbReference type="InterPro" id="IPR036047">
    <property type="entry name" value="F-box-like_dom_sf"/>
</dbReference>
<dbReference type="Gene3D" id="1.20.1280.50">
    <property type="match status" value="1"/>
</dbReference>
<dbReference type="InterPro" id="IPR053781">
    <property type="entry name" value="F-box_AtFBL13-like"/>
</dbReference>
<dbReference type="SUPFAM" id="SSF52047">
    <property type="entry name" value="RNI-like"/>
    <property type="match status" value="1"/>
</dbReference>
<dbReference type="PANTHER" id="PTHR31900:SF34">
    <property type="entry name" value="EMB|CAB62440.1-RELATED"/>
    <property type="match status" value="1"/>
</dbReference>
<dbReference type="SMART" id="SM00579">
    <property type="entry name" value="FBD"/>
    <property type="match status" value="1"/>
</dbReference>
<dbReference type="InterPro" id="IPR050232">
    <property type="entry name" value="FBL13/AtMIF1-like"/>
</dbReference>
<reference evidence="2 3" key="1">
    <citation type="journal article" date="2021" name="Comput. Struct. Biotechnol. J.">
        <title>De novo genome assembly of the potent medicinal plant Rehmannia glutinosa using nanopore technology.</title>
        <authorList>
            <person name="Ma L."/>
            <person name="Dong C."/>
            <person name="Song C."/>
            <person name="Wang X."/>
            <person name="Zheng X."/>
            <person name="Niu Y."/>
            <person name="Chen S."/>
            <person name="Feng W."/>
        </authorList>
    </citation>
    <scope>NUCLEOTIDE SEQUENCE [LARGE SCALE GENOMIC DNA]</scope>
    <source>
        <strain evidence="2">DH-2019</strain>
    </source>
</reference>
<protein>
    <recommendedName>
        <fullName evidence="1">FBD domain-containing protein</fullName>
    </recommendedName>
</protein>
<name>A0ABR0XF68_REHGL</name>
<dbReference type="Pfam" id="PF00646">
    <property type="entry name" value="F-box"/>
    <property type="match status" value="1"/>
</dbReference>
<dbReference type="SUPFAM" id="SSF81383">
    <property type="entry name" value="F-box domain"/>
    <property type="match status" value="1"/>
</dbReference>
<evidence type="ECO:0000313" key="2">
    <source>
        <dbReference type="EMBL" id="KAK6157860.1"/>
    </source>
</evidence>
<dbReference type="Pfam" id="PF08387">
    <property type="entry name" value="FBD"/>
    <property type="match status" value="1"/>
</dbReference>
<proteinExistence type="predicted"/>
<evidence type="ECO:0000259" key="1">
    <source>
        <dbReference type="SMART" id="SM00579"/>
    </source>
</evidence>
<dbReference type="Pfam" id="PF24758">
    <property type="entry name" value="LRR_At5g56370"/>
    <property type="match status" value="1"/>
</dbReference>
<dbReference type="Proteomes" id="UP001318860">
    <property type="component" value="Unassembled WGS sequence"/>
</dbReference>
<evidence type="ECO:0000313" key="3">
    <source>
        <dbReference type="Proteomes" id="UP001318860"/>
    </source>
</evidence>
<sequence>MERKRIKASGEQNKPSIDILSDLPDDVICHILSFLPTKFSVATSILAKRWRLLWTHVPNIDIANGDFTDKNHARKSSHVLPQCLFTCKTVVNLTIHNCAGIPSSGGIYLPSLKKLGLYYVKYGTDEAILHLLSGCPMLEELIIDEIADQDLGCFNISSPTIKSLEVNFPCESFEFDNPDYRVKINAPALRYLKVYDCSCEQMSLSPLTSLIEAEIHFKYYSLEVDYSIYTRCVFKFLDSLCNVKCLKLSSSDEFIDFSKPDPYVRFQNLTELELSADWRLLVKFLECADNDPKNPMETMEKWRACLLYSLTTVIIDGFGCTEQEFNIVRFILRNARVLKRMEIHRIGSKEKFDVVEKILLFNRGSKECEIAFCYDCRRHARFRQ</sequence>
<accession>A0ABR0XF68</accession>
<comment type="caution">
    <text evidence="2">The sequence shown here is derived from an EMBL/GenBank/DDBJ whole genome shotgun (WGS) entry which is preliminary data.</text>
</comment>
<feature type="domain" description="FBD" evidence="1">
    <location>
        <begin position="304"/>
        <end position="373"/>
    </location>
</feature>
<dbReference type="Gene3D" id="3.80.10.10">
    <property type="entry name" value="Ribonuclease Inhibitor"/>
    <property type="match status" value="1"/>
</dbReference>
<organism evidence="2 3">
    <name type="scientific">Rehmannia glutinosa</name>
    <name type="common">Chinese foxglove</name>
    <dbReference type="NCBI Taxonomy" id="99300"/>
    <lineage>
        <taxon>Eukaryota</taxon>
        <taxon>Viridiplantae</taxon>
        <taxon>Streptophyta</taxon>
        <taxon>Embryophyta</taxon>
        <taxon>Tracheophyta</taxon>
        <taxon>Spermatophyta</taxon>
        <taxon>Magnoliopsida</taxon>
        <taxon>eudicotyledons</taxon>
        <taxon>Gunneridae</taxon>
        <taxon>Pentapetalae</taxon>
        <taxon>asterids</taxon>
        <taxon>lamiids</taxon>
        <taxon>Lamiales</taxon>
        <taxon>Orobanchaceae</taxon>
        <taxon>Rehmannieae</taxon>
        <taxon>Rehmannia</taxon>
    </lineage>
</organism>
<dbReference type="InterPro" id="IPR001810">
    <property type="entry name" value="F-box_dom"/>
</dbReference>
<dbReference type="InterPro" id="IPR006566">
    <property type="entry name" value="FBD"/>
</dbReference>
<dbReference type="InterPro" id="IPR032675">
    <property type="entry name" value="LRR_dom_sf"/>
</dbReference>
<gene>
    <name evidence="2" type="ORF">DH2020_012108</name>
</gene>